<protein>
    <submittedName>
        <fullName evidence="2">Uncharacterized protein</fullName>
    </submittedName>
</protein>
<proteinExistence type="predicted"/>
<reference evidence="2 3" key="1">
    <citation type="submission" date="2024-03" db="EMBL/GenBank/DDBJ databases">
        <title>Mouse gut bacterial collection (mGBC) of GemPharmatech.</title>
        <authorList>
            <person name="He Y."/>
            <person name="Dong L."/>
            <person name="Wu D."/>
            <person name="Gao X."/>
            <person name="Lin Z."/>
        </authorList>
    </citation>
    <scope>NUCLEOTIDE SEQUENCE [LARGE SCALE GENOMIC DNA]</scope>
    <source>
        <strain evidence="2 3">15-30</strain>
    </source>
</reference>
<gene>
    <name evidence="2" type="ORF">AALT52_06685</name>
</gene>
<evidence type="ECO:0000313" key="3">
    <source>
        <dbReference type="Proteomes" id="UP001565236"/>
    </source>
</evidence>
<keyword evidence="1" id="KW-0812">Transmembrane</keyword>
<keyword evidence="1" id="KW-0472">Membrane</keyword>
<name>A0ABV4DQ23_9LACO</name>
<organism evidence="2 3">
    <name type="scientific">Ligilactobacillus faecis</name>
    <dbReference type="NCBI Taxonomy" id="762833"/>
    <lineage>
        <taxon>Bacteria</taxon>
        <taxon>Bacillati</taxon>
        <taxon>Bacillota</taxon>
        <taxon>Bacilli</taxon>
        <taxon>Lactobacillales</taxon>
        <taxon>Lactobacillaceae</taxon>
        <taxon>Ligilactobacillus</taxon>
    </lineage>
</organism>
<dbReference type="Proteomes" id="UP001565236">
    <property type="component" value="Unassembled WGS sequence"/>
</dbReference>
<comment type="caution">
    <text evidence="2">The sequence shown here is derived from an EMBL/GenBank/DDBJ whole genome shotgun (WGS) entry which is preliminary data.</text>
</comment>
<evidence type="ECO:0000256" key="1">
    <source>
        <dbReference type="SAM" id="Phobius"/>
    </source>
</evidence>
<keyword evidence="1" id="KW-1133">Transmembrane helix</keyword>
<dbReference type="RefSeq" id="WP_172575866.1">
    <property type="nucleotide sequence ID" value="NZ_JBCLUF010000021.1"/>
</dbReference>
<feature type="transmembrane region" description="Helical" evidence="1">
    <location>
        <begin position="7"/>
        <end position="30"/>
    </location>
</feature>
<sequence length="197" mass="22955">MLYFKKLWIVPEALLLMFWALCKYVGPYFINSVTKVLWGISNKLSLDFTNSIVKLEDLNESLKVWESKVLYIVALIALLVIVWFVVDLLNGQLVRDVKLAPTIRFLVRDIAQDSLNVVMSEERDANKWIRRSRVIKWEKKLMFIMPVMANSTVTKIIKERCDSDLLSCLSESFNAVDWMPIKVKKGSIIKWIIVKQK</sequence>
<dbReference type="EMBL" id="JBCLUF010000021">
    <property type="protein sequence ID" value="MEY8662568.1"/>
    <property type="molecule type" value="Genomic_DNA"/>
</dbReference>
<evidence type="ECO:0000313" key="2">
    <source>
        <dbReference type="EMBL" id="MEY8662568.1"/>
    </source>
</evidence>
<feature type="transmembrane region" description="Helical" evidence="1">
    <location>
        <begin position="69"/>
        <end position="89"/>
    </location>
</feature>
<keyword evidence="3" id="KW-1185">Reference proteome</keyword>
<accession>A0ABV4DQ23</accession>